<sequence>MGTNKIILNDLLRFENLKNIKIRLLLYAGRSETGGRNNDFIEFFQEKDKEALMGGLFWNYKGKRSYHEGDIVVGLAKIEKNHWLLFNVSKVTKDLNVLNGVGYEYETLEKDYDKYLGRVVVRYHNKSQNLIRRAESIMQDLVVEKVLPDVFDDDIFPGYENVCLSWNELNRNINKESWKTALQNQKGIYLITDKKNGKQYVGSAYGETMLLGRWQNYIKNGHGGNMDFKKLGFEYIKNNFQYSILDIYKSKVDDAVIINREAWWKNTLLSREFGYNNN</sequence>
<reference evidence="2 3" key="1">
    <citation type="journal article" date="2015" name="Nature">
        <title>rRNA introns, odd ribosomes, and small enigmatic genomes across a large radiation of phyla.</title>
        <authorList>
            <person name="Brown C.T."/>
            <person name="Hug L.A."/>
            <person name="Thomas B.C."/>
            <person name="Sharon I."/>
            <person name="Castelle C.J."/>
            <person name="Singh A."/>
            <person name="Wilkins M.J."/>
            <person name="Williams K.H."/>
            <person name="Banfield J.F."/>
        </authorList>
    </citation>
    <scope>NUCLEOTIDE SEQUENCE [LARGE SCALE GENOMIC DNA]</scope>
</reference>
<organism evidence="2 3">
    <name type="scientific">Candidatus Magasanikbacteria bacterium GW2011_GWA2_42_32</name>
    <dbReference type="NCBI Taxonomy" id="1619039"/>
    <lineage>
        <taxon>Bacteria</taxon>
        <taxon>Candidatus Magasanikiibacteriota</taxon>
    </lineage>
</organism>
<dbReference type="Gene3D" id="3.40.1440.10">
    <property type="entry name" value="GIY-YIG endonuclease"/>
    <property type="match status" value="1"/>
</dbReference>
<protein>
    <recommendedName>
        <fullName evidence="1">GIY-YIG domain-containing protein</fullName>
    </recommendedName>
</protein>
<proteinExistence type="predicted"/>
<evidence type="ECO:0000259" key="1">
    <source>
        <dbReference type="PROSITE" id="PS50164"/>
    </source>
</evidence>
<dbReference type="AlphaFoldDB" id="A0A0G1D1J7"/>
<dbReference type="PATRIC" id="fig|1619039.3.peg.1185"/>
<evidence type="ECO:0000313" key="2">
    <source>
        <dbReference type="EMBL" id="KKS55833.1"/>
    </source>
</evidence>
<name>A0A0G1D1J7_9BACT</name>
<feature type="domain" description="GIY-YIG" evidence="1">
    <location>
        <begin position="184"/>
        <end position="277"/>
    </location>
</feature>
<dbReference type="PROSITE" id="PS50164">
    <property type="entry name" value="GIY_YIG"/>
    <property type="match status" value="1"/>
</dbReference>
<dbReference type="Proteomes" id="UP000034837">
    <property type="component" value="Unassembled WGS sequence"/>
</dbReference>
<dbReference type="Pfam" id="PF01541">
    <property type="entry name" value="GIY-YIG"/>
    <property type="match status" value="1"/>
</dbReference>
<dbReference type="CDD" id="cd10446">
    <property type="entry name" value="GIY-YIG_unchar_1"/>
    <property type="match status" value="1"/>
</dbReference>
<dbReference type="InterPro" id="IPR035901">
    <property type="entry name" value="GIY-YIG_endonuc_sf"/>
</dbReference>
<accession>A0A0G1D1J7</accession>
<comment type="caution">
    <text evidence="2">The sequence shown here is derived from an EMBL/GenBank/DDBJ whole genome shotgun (WGS) entry which is preliminary data.</text>
</comment>
<gene>
    <name evidence="2" type="ORF">UV20_C0021G0014</name>
</gene>
<evidence type="ECO:0000313" key="3">
    <source>
        <dbReference type="Proteomes" id="UP000034837"/>
    </source>
</evidence>
<dbReference type="InterPro" id="IPR000305">
    <property type="entry name" value="GIY-YIG_endonuc"/>
</dbReference>
<dbReference type="SUPFAM" id="SSF82771">
    <property type="entry name" value="GIY-YIG endonuclease"/>
    <property type="match status" value="1"/>
</dbReference>
<dbReference type="EMBL" id="LCDO01000021">
    <property type="protein sequence ID" value="KKS55833.1"/>
    <property type="molecule type" value="Genomic_DNA"/>
</dbReference>